<dbReference type="RefSeq" id="XP_044567362.1">
    <property type="nucleotide sequence ID" value="XM_044702002.1"/>
</dbReference>
<evidence type="ECO:0000313" key="3">
    <source>
        <dbReference type="Proteomes" id="UP000444721"/>
    </source>
</evidence>
<dbReference type="EMBL" id="VFQX01000009">
    <property type="protein sequence ID" value="KAF0982649.1"/>
    <property type="molecule type" value="Genomic_DNA"/>
</dbReference>
<organism evidence="2 3">
    <name type="scientific">Naegleria fowleri</name>
    <name type="common">Brain eating amoeba</name>
    <dbReference type="NCBI Taxonomy" id="5763"/>
    <lineage>
        <taxon>Eukaryota</taxon>
        <taxon>Discoba</taxon>
        <taxon>Heterolobosea</taxon>
        <taxon>Tetramitia</taxon>
        <taxon>Eutetramitia</taxon>
        <taxon>Vahlkampfiidae</taxon>
        <taxon>Naegleria</taxon>
    </lineage>
</organism>
<gene>
    <name evidence="2" type="ORF">FDP41_011579</name>
</gene>
<dbReference type="VEuPathDB" id="AmoebaDB:NF0097150"/>
<keyword evidence="3" id="KW-1185">Reference proteome</keyword>
<dbReference type="Proteomes" id="UP000444721">
    <property type="component" value="Unassembled WGS sequence"/>
</dbReference>
<feature type="compositionally biased region" description="Basic and acidic residues" evidence="1">
    <location>
        <begin position="280"/>
        <end position="290"/>
    </location>
</feature>
<dbReference type="VEuPathDB" id="AmoebaDB:NfTy_017970"/>
<protein>
    <submittedName>
        <fullName evidence="2">Uncharacterized protein</fullName>
    </submittedName>
</protein>
<comment type="caution">
    <text evidence="2">The sequence shown here is derived from an EMBL/GenBank/DDBJ whole genome shotgun (WGS) entry which is preliminary data.</text>
</comment>
<proteinExistence type="predicted"/>
<evidence type="ECO:0000256" key="1">
    <source>
        <dbReference type="SAM" id="MobiDB-lite"/>
    </source>
</evidence>
<dbReference type="AlphaFoldDB" id="A0A6A5CBK4"/>
<accession>A0A6A5CBK4</accession>
<reference evidence="2 3" key="1">
    <citation type="journal article" date="2019" name="Sci. Rep.">
        <title>Nanopore sequencing improves the draft genome of the human pathogenic amoeba Naegleria fowleri.</title>
        <authorList>
            <person name="Liechti N."/>
            <person name="Schurch N."/>
            <person name="Bruggmann R."/>
            <person name="Wittwer M."/>
        </authorList>
    </citation>
    <scope>NUCLEOTIDE SEQUENCE [LARGE SCALE GENOMIC DNA]</scope>
    <source>
        <strain evidence="2 3">ATCC 30894</strain>
    </source>
</reference>
<dbReference type="GeneID" id="68118794"/>
<dbReference type="VEuPathDB" id="AmoebaDB:FDP41_011579"/>
<dbReference type="OrthoDB" id="10654143at2759"/>
<feature type="region of interest" description="Disordered" evidence="1">
    <location>
        <begin position="280"/>
        <end position="337"/>
    </location>
</feature>
<sequence length="427" mass="48685">MEPPFSPTTRTTLPCKDYVRIMMQKKSGEDEETQPTTTTTTTNVINTPRTSLDHDLLLGFRHDFQPSSMLRNSQSKGLLCNSVQLEENHTITNCAESNDNYSWLPSVVVSGAHSTINSNNCERAKWVDFLPQQVFFPHACCEQLQYDHPHEGCLEGEGDRFDSTFHTACMPNNKGESSSKVDSTRDLFFTTMTNSTQVVSKPTTELQIIDETCQVRKQFKRKRKSNCDEKRQALNESSLHESIKIYAFERPMLRNNREFADNYFVLTPQHLTCAGETFKEEKMKHKESHQPPKRRQRKNSIGYYSSSSASSSKGTSVGPAQQPPYRYAFGQPETSHTPSILRRNEIIPNEDHDATCNVFPLSLNFDKDSNGVVSDNCHQNIIQEGNFLNFNNHDLIQAAPQQTIQQPQLYELLLQTLLQNYLGQSQK</sequence>
<name>A0A6A5CBK4_NAEFO</name>
<evidence type="ECO:0000313" key="2">
    <source>
        <dbReference type="EMBL" id="KAF0982649.1"/>
    </source>
</evidence>